<dbReference type="Proteomes" id="UP001596514">
    <property type="component" value="Unassembled WGS sequence"/>
</dbReference>
<gene>
    <name evidence="3" type="ORF">ACFQVD_06790</name>
</gene>
<organism evidence="3 4">
    <name type="scientific">Streptosporangium amethystogenes subsp. fukuiense</name>
    <dbReference type="NCBI Taxonomy" id="698418"/>
    <lineage>
        <taxon>Bacteria</taxon>
        <taxon>Bacillati</taxon>
        <taxon>Actinomycetota</taxon>
        <taxon>Actinomycetes</taxon>
        <taxon>Streptosporangiales</taxon>
        <taxon>Streptosporangiaceae</taxon>
        <taxon>Streptosporangium</taxon>
    </lineage>
</organism>
<dbReference type="CDD" id="cd00093">
    <property type="entry name" value="HTH_XRE"/>
    <property type="match status" value="1"/>
</dbReference>
<name>A0ABW2SUD1_9ACTN</name>
<dbReference type="SUPFAM" id="SSF47413">
    <property type="entry name" value="lambda repressor-like DNA-binding domains"/>
    <property type="match status" value="1"/>
</dbReference>
<protein>
    <submittedName>
        <fullName evidence="3">Helix-turn-helix domain-containing protein</fullName>
    </submittedName>
</protein>
<sequence length="298" mass="32486">MSEPSAVEDLASYLRELKAKTGRSYDALAKRLGISKSALHRYCSGDGVPPRFTVLEQFAKECRANRQELAELHRRWVRAQATEAESRVARQDQERGEPEREEPDAVRSLLVAAEPEDPPAAIGTGGRPTILRGGGSRTRPVQVVLTVLAVLSLTALLVWPFESGRDGGAKAAEQASVASVTVGAHSCIIRRGVRHVDARQGGHVWSTDFVCANRPEAPLYLGVDTTEKIAILDTPKSWFVCWAFGRVQSDGGNIWYYTRGDRSEPGKESWSGWGFVGAEHVDAPVHPVSAMPGCEFVP</sequence>
<reference evidence="4" key="1">
    <citation type="journal article" date="2019" name="Int. J. Syst. Evol. Microbiol.">
        <title>The Global Catalogue of Microorganisms (GCM) 10K type strain sequencing project: providing services to taxonomists for standard genome sequencing and annotation.</title>
        <authorList>
            <consortium name="The Broad Institute Genomics Platform"/>
            <consortium name="The Broad Institute Genome Sequencing Center for Infectious Disease"/>
            <person name="Wu L."/>
            <person name="Ma J."/>
        </authorList>
    </citation>
    <scope>NUCLEOTIDE SEQUENCE [LARGE SCALE GENOMIC DNA]</scope>
    <source>
        <strain evidence="4">JCM 10083</strain>
    </source>
</reference>
<dbReference type="EMBL" id="JBHTEE010000001">
    <property type="protein sequence ID" value="MFC7599810.1"/>
    <property type="molecule type" value="Genomic_DNA"/>
</dbReference>
<evidence type="ECO:0000259" key="2">
    <source>
        <dbReference type="PROSITE" id="PS50943"/>
    </source>
</evidence>
<dbReference type="Gene3D" id="1.10.260.40">
    <property type="entry name" value="lambda repressor-like DNA-binding domains"/>
    <property type="match status" value="1"/>
</dbReference>
<accession>A0ABW2SUD1</accession>
<dbReference type="SMART" id="SM00530">
    <property type="entry name" value="HTH_XRE"/>
    <property type="match status" value="1"/>
</dbReference>
<proteinExistence type="predicted"/>
<evidence type="ECO:0000313" key="4">
    <source>
        <dbReference type="Proteomes" id="UP001596514"/>
    </source>
</evidence>
<comment type="caution">
    <text evidence="3">The sequence shown here is derived from an EMBL/GenBank/DDBJ whole genome shotgun (WGS) entry which is preliminary data.</text>
</comment>
<dbReference type="RefSeq" id="WP_343962559.1">
    <property type="nucleotide sequence ID" value="NZ_BAAAGK010000010.1"/>
</dbReference>
<feature type="domain" description="HTH cro/C1-type" evidence="2">
    <location>
        <begin position="14"/>
        <end position="69"/>
    </location>
</feature>
<evidence type="ECO:0000313" key="3">
    <source>
        <dbReference type="EMBL" id="MFC7599810.1"/>
    </source>
</evidence>
<feature type="region of interest" description="Disordered" evidence="1">
    <location>
        <begin position="83"/>
        <end position="104"/>
    </location>
</feature>
<keyword evidence="4" id="KW-1185">Reference proteome</keyword>
<dbReference type="InterPro" id="IPR010982">
    <property type="entry name" value="Lambda_DNA-bd_dom_sf"/>
</dbReference>
<dbReference type="InterPro" id="IPR001387">
    <property type="entry name" value="Cro/C1-type_HTH"/>
</dbReference>
<dbReference type="PROSITE" id="PS50943">
    <property type="entry name" value="HTH_CROC1"/>
    <property type="match status" value="1"/>
</dbReference>
<evidence type="ECO:0000256" key="1">
    <source>
        <dbReference type="SAM" id="MobiDB-lite"/>
    </source>
</evidence>
<dbReference type="Pfam" id="PF13560">
    <property type="entry name" value="HTH_31"/>
    <property type="match status" value="1"/>
</dbReference>
<feature type="compositionally biased region" description="Basic and acidic residues" evidence="1">
    <location>
        <begin position="84"/>
        <end position="98"/>
    </location>
</feature>